<keyword evidence="2" id="KW-0132">Cell division</keyword>
<comment type="similarity">
    <text evidence="1">Belongs to the cyclin family. Cyclin D subfamily.</text>
</comment>
<feature type="region of interest" description="Disordered" evidence="6">
    <location>
        <begin position="298"/>
        <end position="323"/>
    </location>
</feature>
<keyword evidence="4" id="KW-0131">Cell cycle</keyword>
<dbReference type="PANTHER" id="PTHR10177">
    <property type="entry name" value="CYCLINS"/>
    <property type="match status" value="1"/>
</dbReference>
<evidence type="ECO:0000256" key="2">
    <source>
        <dbReference type="ARBA" id="ARBA00022618"/>
    </source>
</evidence>
<dbReference type="CDD" id="cd20543">
    <property type="entry name" value="CYCLIN_AtCycD-like_rpt1"/>
    <property type="match status" value="1"/>
</dbReference>
<dbReference type="Pfam" id="PF00134">
    <property type="entry name" value="Cyclin_N"/>
    <property type="match status" value="1"/>
</dbReference>
<feature type="compositionally biased region" description="Low complexity" evidence="6">
    <location>
        <begin position="298"/>
        <end position="321"/>
    </location>
</feature>
<dbReference type="PhylomeDB" id="A0A068TVC1"/>
<dbReference type="Pfam" id="PF02984">
    <property type="entry name" value="Cyclin_C"/>
    <property type="match status" value="1"/>
</dbReference>
<dbReference type="Gramene" id="CDP00205">
    <property type="protein sequence ID" value="CDP00205"/>
    <property type="gene ID" value="GSCOC_T00032077001"/>
</dbReference>
<evidence type="ECO:0000256" key="6">
    <source>
        <dbReference type="SAM" id="MobiDB-lite"/>
    </source>
</evidence>
<dbReference type="InterPro" id="IPR039361">
    <property type="entry name" value="Cyclin"/>
</dbReference>
<accession>A0A068TVC1</accession>
<evidence type="ECO:0000313" key="9">
    <source>
        <dbReference type="EMBL" id="CDP00205.1"/>
    </source>
</evidence>
<dbReference type="InterPro" id="IPR048258">
    <property type="entry name" value="Cyclins_cyclin-box"/>
</dbReference>
<keyword evidence="10" id="KW-1185">Reference proteome</keyword>
<protein>
    <submittedName>
        <fullName evidence="9">Uncharacterized protein</fullName>
    </submittedName>
</protein>
<dbReference type="EMBL" id="HG739089">
    <property type="protein sequence ID" value="CDP00205.1"/>
    <property type="molecule type" value="Genomic_DNA"/>
</dbReference>
<dbReference type="FunFam" id="1.10.472.10:FF:000034">
    <property type="entry name" value="D2/4-type cyclin"/>
    <property type="match status" value="1"/>
</dbReference>
<dbReference type="Proteomes" id="UP000295252">
    <property type="component" value="Chromosome III"/>
</dbReference>
<dbReference type="PROSITE" id="PS00292">
    <property type="entry name" value="CYCLINS"/>
    <property type="match status" value="1"/>
</dbReference>
<dbReference type="CDD" id="cd20544">
    <property type="entry name" value="CYCLIN_AtCycD-like_rpt2"/>
    <property type="match status" value="1"/>
</dbReference>
<dbReference type="InterPro" id="IPR036915">
    <property type="entry name" value="Cyclin-like_sf"/>
</dbReference>
<keyword evidence="3 5" id="KW-0195">Cyclin</keyword>
<gene>
    <name evidence="9" type="ORF">GSCOC_T00032077001</name>
</gene>
<name>A0A068TVC1_COFCA</name>
<dbReference type="InterPro" id="IPR004367">
    <property type="entry name" value="Cyclin_C-dom"/>
</dbReference>
<evidence type="ECO:0000313" key="10">
    <source>
        <dbReference type="Proteomes" id="UP000295252"/>
    </source>
</evidence>
<dbReference type="STRING" id="49390.A0A068TVC1"/>
<dbReference type="InterPro" id="IPR013763">
    <property type="entry name" value="Cyclin-like_dom"/>
</dbReference>
<dbReference type="InParanoid" id="A0A068TVC1"/>
<dbReference type="SUPFAM" id="SSF47954">
    <property type="entry name" value="Cyclin-like"/>
    <property type="match status" value="2"/>
</dbReference>
<dbReference type="InterPro" id="IPR006671">
    <property type="entry name" value="Cyclin_N"/>
</dbReference>
<proteinExistence type="inferred from homology"/>
<reference evidence="10" key="1">
    <citation type="journal article" date="2014" name="Science">
        <title>The coffee genome provides insight into the convergent evolution of caffeine biosynthesis.</title>
        <authorList>
            <person name="Denoeud F."/>
            <person name="Carretero-Paulet L."/>
            <person name="Dereeper A."/>
            <person name="Droc G."/>
            <person name="Guyot R."/>
            <person name="Pietrella M."/>
            <person name="Zheng C."/>
            <person name="Alberti A."/>
            <person name="Anthony F."/>
            <person name="Aprea G."/>
            <person name="Aury J.M."/>
            <person name="Bento P."/>
            <person name="Bernard M."/>
            <person name="Bocs S."/>
            <person name="Campa C."/>
            <person name="Cenci A."/>
            <person name="Combes M.C."/>
            <person name="Crouzillat D."/>
            <person name="Da Silva C."/>
            <person name="Daddiego L."/>
            <person name="De Bellis F."/>
            <person name="Dussert S."/>
            <person name="Garsmeur O."/>
            <person name="Gayraud T."/>
            <person name="Guignon V."/>
            <person name="Jahn K."/>
            <person name="Jamilloux V."/>
            <person name="Joet T."/>
            <person name="Labadie K."/>
            <person name="Lan T."/>
            <person name="Leclercq J."/>
            <person name="Lepelley M."/>
            <person name="Leroy T."/>
            <person name="Li L.T."/>
            <person name="Librado P."/>
            <person name="Lopez L."/>
            <person name="Munoz A."/>
            <person name="Noel B."/>
            <person name="Pallavicini A."/>
            <person name="Perrotta G."/>
            <person name="Poncet V."/>
            <person name="Pot D."/>
            <person name="Priyono X."/>
            <person name="Rigoreau M."/>
            <person name="Rouard M."/>
            <person name="Rozas J."/>
            <person name="Tranchant-Dubreuil C."/>
            <person name="VanBuren R."/>
            <person name="Zhang Q."/>
            <person name="Andrade A.C."/>
            <person name="Argout X."/>
            <person name="Bertrand B."/>
            <person name="de Kochko A."/>
            <person name="Graziosi G."/>
            <person name="Henry R.J."/>
            <person name="Jayarama X."/>
            <person name="Ming R."/>
            <person name="Nagai C."/>
            <person name="Rounsley S."/>
            <person name="Sankoff D."/>
            <person name="Giuliano G."/>
            <person name="Albert V.A."/>
            <person name="Wincker P."/>
            <person name="Lashermes P."/>
        </authorList>
    </citation>
    <scope>NUCLEOTIDE SEQUENCE [LARGE SCALE GENOMIC DNA]</scope>
    <source>
        <strain evidence="10">cv. DH200-94</strain>
    </source>
</reference>
<evidence type="ECO:0000256" key="5">
    <source>
        <dbReference type="RuleBase" id="RU000383"/>
    </source>
</evidence>
<dbReference type="FunCoup" id="A0A068TVC1">
    <property type="interactions" value="489"/>
</dbReference>
<dbReference type="OMA" id="KHTRYLI"/>
<evidence type="ECO:0000259" key="8">
    <source>
        <dbReference type="SMART" id="SM01332"/>
    </source>
</evidence>
<organism evidence="9 10">
    <name type="scientific">Coffea canephora</name>
    <name type="common">Robusta coffee</name>
    <dbReference type="NCBI Taxonomy" id="49390"/>
    <lineage>
        <taxon>Eukaryota</taxon>
        <taxon>Viridiplantae</taxon>
        <taxon>Streptophyta</taxon>
        <taxon>Embryophyta</taxon>
        <taxon>Tracheophyta</taxon>
        <taxon>Spermatophyta</taxon>
        <taxon>Magnoliopsida</taxon>
        <taxon>eudicotyledons</taxon>
        <taxon>Gunneridae</taxon>
        <taxon>Pentapetalae</taxon>
        <taxon>asterids</taxon>
        <taxon>lamiids</taxon>
        <taxon>Gentianales</taxon>
        <taxon>Rubiaceae</taxon>
        <taxon>Ixoroideae</taxon>
        <taxon>Gardenieae complex</taxon>
        <taxon>Bertiereae - Coffeeae clade</taxon>
        <taxon>Coffeeae</taxon>
        <taxon>Coffea</taxon>
    </lineage>
</organism>
<evidence type="ECO:0000256" key="1">
    <source>
        <dbReference type="ARBA" id="ARBA00009065"/>
    </source>
</evidence>
<dbReference type="GO" id="GO:0051301">
    <property type="term" value="P:cell division"/>
    <property type="evidence" value="ECO:0007669"/>
    <property type="project" value="UniProtKB-KW"/>
</dbReference>
<evidence type="ECO:0000259" key="7">
    <source>
        <dbReference type="SMART" id="SM00385"/>
    </source>
</evidence>
<dbReference type="Gene3D" id="1.10.472.10">
    <property type="entry name" value="Cyclin-like"/>
    <property type="match status" value="2"/>
</dbReference>
<feature type="domain" description="Cyclin C-terminal" evidence="8">
    <location>
        <begin position="179"/>
        <end position="312"/>
    </location>
</feature>
<dbReference type="SMART" id="SM00385">
    <property type="entry name" value="CYCLIN"/>
    <property type="match status" value="1"/>
</dbReference>
<dbReference type="OrthoDB" id="5590282at2759"/>
<evidence type="ECO:0000256" key="4">
    <source>
        <dbReference type="ARBA" id="ARBA00023306"/>
    </source>
</evidence>
<sequence>MSVSYSDCFSDLLCGEDSSTIFSGDDLPECSSEIESQHPPEDLEESIIGLIEHEKQYVPGIDYLESFQSQSLDASARADSIAWILKVQRYYGFQPLTAYLSVNYFDRVLYSRRLPQTKGWPLQLLSVACLSLAAKMEEPLVPPLLDLQVEGAKYIFEPRTIGRMEFLVLNTLDWRLRSITPFSFLSFFAHKVDPTGTYAGFLISRANDIILSHIQDASFLEYRPSCIAAVAILSAARDLPIFSFLSPEYAESWCDGLHREKIISCYGVVQQIIIDNRPRKSPKFLPQLRVMSRMSLASTESSSSSSSTSSNSSSSSSSLSSCKRRRLENYLWTDDDKGSSE</sequence>
<feature type="domain" description="Cyclin-like" evidence="7">
    <location>
        <begin position="82"/>
        <end position="170"/>
    </location>
</feature>
<dbReference type="AlphaFoldDB" id="A0A068TVC1"/>
<dbReference type="SMART" id="SM01332">
    <property type="entry name" value="Cyclin_C"/>
    <property type="match status" value="1"/>
</dbReference>
<evidence type="ECO:0000256" key="3">
    <source>
        <dbReference type="ARBA" id="ARBA00023127"/>
    </source>
</evidence>